<gene>
    <name evidence="2" type="ORF">MHUMG1_04942</name>
</gene>
<accession>A0A9P8MBY7</accession>
<organism evidence="2 3">
    <name type="scientific">Metarhizium humberi</name>
    <dbReference type="NCBI Taxonomy" id="2596975"/>
    <lineage>
        <taxon>Eukaryota</taxon>
        <taxon>Fungi</taxon>
        <taxon>Dikarya</taxon>
        <taxon>Ascomycota</taxon>
        <taxon>Pezizomycotina</taxon>
        <taxon>Sordariomycetes</taxon>
        <taxon>Hypocreomycetidae</taxon>
        <taxon>Hypocreales</taxon>
        <taxon>Clavicipitaceae</taxon>
        <taxon>Metarhizium</taxon>
    </lineage>
</organism>
<evidence type="ECO:0000256" key="1">
    <source>
        <dbReference type="SAM" id="MobiDB-lite"/>
    </source>
</evidence>
<protein>
    <submittedName>
        <fullName evidence="2">Uncharacterized protein</fullName>
    </submittedName>
</protein>
<evidence type="ECO:0000313" key="2">
    <source>
        <dbReference type="EMBL" id="KAH0597563.1"/>
    </source>
</evidence>
<proteinExistence type="predicted"/>
<sequence length="204" mass="22507">MFYQTFFLSSLSILSEPFGPGARTYASSNVSHNLTPPKHRISSSRLVMRDTNSRRVIPIMANRHQSTGVLRVPRTGPDPRHGRSAPQRVPPPASPRLDHDIVEGESPVRVRLDGGLLGGEPRKQTPSVPFALDWSWRNRAQCQNVPSCHKRSRLPQVSASDAAAVSAVVVPFRTRRRPFQPRVMAGYFLGGKDAVDEARAARAA</sequence>
<evidence type="ECO:0000313" key="3">
    <source>
        <dbReference type="Proteomes" id="UP000764110"/>
    </source>
</evidence>
<name>A0A9P8MBY7_9HYPO</name>
<feature type="region of interest" description="Disordered" evidence="1">
    <location>
        <begin position="64"/>
        <end position="99"/>
    </location>
</feature>
<reference evidence="2 3" key="1">
    <citation type="submission" date="2020-07" db="EMBL/GenBank/DDBJ databases">
        <title>Metarhizium humberi genome.</title>
        <authorList>
            <person name="Lysoe E."/>
        </authorList>
    </citation>
    <scope>NUCLEOTIDE SEQUENCE [LARGE SCALE GENOMIC DNA]</scope>
    <source>
        <strain evidence="2 3">ESALQ1638</strain>
    </source>
</reference>
<dbReference type="Proteomes" id="UP000764110">
    <property type="component" value="Unassembled WGS sequence"/>
</dbReference>
<keyword evidence="3" id="KW-1185">Reference proteome</keyword>
<dbReference type="AlphaFoldDB" id="A0A9P8MBY7"/>
<dbReference type="EMBL" id="JACEFI010000007">
    <property type="protein sequence ID" value="KAH0597563.1"/>
    <property type="molecule type" value="Genomic_DNA"/>
</dbReference>
<comment type="caution">
    <text evidence="2">The sequence shown here is derived from an EMBL/GenBank/DDBJ whole genome shotgun (WGS) entry which is preliminary data.</text>
</comment>